<proteinExistence type="predicted"/>
<reference evidence="1" key="1">
    <citation type="submission" date="2022-10" db="EMBL/GenBank/DDBJ databases">
        <title>Whole genome sequencing of three plant growth promoting bacteria isolated from Vachellia tortilis subsp. raddiana in Morocco.</title>
        <authorList>
            <person name="Hnini M."/>
            <person name="Zouagui R."/>
            <person name="Zouagui H."/>
            <person name="Chemao Elfihri M.-W."/>
            <person name="Ibrahimi A."/>
            <person name="Sbabou L."/>
            <person name="Aurag J."/>
        </authorList>
    </citation>
    <scope>NUCLEOTIDE SEQUENCE</scope>
    <source>
        <strain evidence="1">LMR678</strain>
    </source>
</reference>
<comment type="caution">
    <text evidence="1">The sequence shown here is derived from an EMBL/GenBank/DDBJ whole genome shotgun (WGS) entry which is preliminary data.</text>
</comment>
<evidence type="ECO:0000313" key="1">
    <source>
        <dbReference type="EMBL" id="MCZ4089329.1"/>
    </source>
</evidence>
<accession>A0ABT4KBJ5</accession>
<name>A0ABT4KBJ5_9HYPH</name>
<protein>
    <submittedName>
        <fullName evidence="1">Uncharacterized protein</fullName>
    </submittedName>
</protein>
<keyword evidence="2" id="KW-1185">Reference proteome</keyword>
<evidence type="ECO:0000313" key="2">
    <source>
        <dbReference type="Proteomes" id="UP001079430"/>
    </source>
</evidence>
<sequence length="528" mass="55901">MADEGGDNLITDLGDFIGQLSTGGLEVITGLTGGDWIDEQFATTGGNFLVIVNGSDFMRVYDGTRWYRISSQPVNRLNFDAQTANFTIGQTLTGGTSGATAPIVDVVDNGATGFLILGTVTGGPFQDNETITDGAGGSATADGVIDQLFGAITGTKPDGSPLQTSDFSYVWAYKNRLFFILKDSLDVYYLPVDQITGAAALFQMGAQFSLGGKLMIGATWSLDYGNGLNDNCIFMTDEGEVVVYNGTNPGTAADWSKVGRYQQGKPRGPKAFIRAGGDLVTAQDIGFLPLSQALQTDYSVLSSSAISYAIETAWNEAVQLRSSEAWDCIVWPENQMVVIALPTVNEQPPAMFVANARTGAWAKFTGWSGTCLEVFNGRLFFGSEGGKVVEANVTGLDQGSPYTAVYVPLFTDLSNSGAQKIGGMARLQTRGPYPVDAQLSTQQDYVVSLPAPPAASPVPAGSQWNVGLWNVSTWGTAQTKQWQGEWVSVGGLGYALAPGAQITSGAVVPLDAEIISIDFSYDMADWGS</sequence>
<dbReference type="RefSeq" id="WP_269275897.1">
    <property type="nucleotide sequence ID" value="NZ_JAPVOI010000004.1"/>
</dbReference>
<gene>
    <name evidence="1" type="ORF">O3W52_04415</name>
</gene>
<dbReference type="Proteomes" id="UP001079430">
    <property type="component" value="Unassembled WGS sequence"/>
</dbReference>
<dbReference type="EMBL" id="JAPVOI010000004">
    <property type="protein sequence ID" value="MCZ4089329.1"/>
    <property type="molecule type" value="Genomic_DNA"/>
</dbReference>
<organism evidence="1 2">
    <name type="scientific">Sinorhizobium psoraleae</name>
    <dbReference type="NCBI Taxonomy" id="520838"/>
    <lineage>
        <taxon>Bacteria</taxon>
        <taxon>Pseudomonadati</taxon>
        <taxon>Pseudomonadota</taxon>
        <taxon>Alphaproteobacteria</taxon>
        <taxon>Hyphomicrobiales</taxon>
        <taxon>Rhizobiaceae</taxon>
        <taxon>Sinorhizobium/Ensifer group</taxon>
        <taxon>Sinorhizobium</taxon>
    </lineage>
</organism>